<comment type="caution">
    <text evidence="1">The sequence shown here is derived from an EMBL/GenBank/DDBJ whole genome shotgun (WGS) entry which is preliminary data.</text>
</comment>
<gene>
    <name evidence="1" type="ORF">LO744_16145</name>
</gene>
<name>A0A9Q3V5Y0_9FLAO</name>
<sequence length="83" mass="9956">MEIKISLNEYADVAFIKKLLSQIKDIKSIEFFNEIEEPKEYSWDEIESSEEFHALIKKSQKDFEEGRFVEHSPELIESIFRKK</sequence>
<keyword evidence="2" id="KW-1185">Reference proteome</keyword>
<accession>A0A9Q3V5Y0</accession>
<evidence type="ECO:0000313" key="1">
    <source>
        <dbReference type="EMBL" id="MCD1118388.1"/>
    </source>
</evidence>
<dbReference type="RefSeq" id="WP_230671173.1">
    <property type="nucleotide sequence ID" value="NZ_JAJNAY010000002.1"/>
</dbReference>
<dbReference type="EMBL" id="JAJNAY010000002">
    <property type="protein sequence ID" value="MCD1118388.1"/>
    <property type="molecule type" value="Genomic_DNA"/>
</dbReference>
<evidence type="ECO:0000313" key="2">
    <source>
        <dbReference type="Proteomes" id="UP001108025"/>
    </source>
</evidence>
<dbReference type="Proteomes" id="UP001108025">
    <property type="component" value="Unassembled WGS sequence"/>
</dbReference>
<dbReference type="AlphaFoldDB" id="A0A9Q3V5Y0"/>
<protein>
    <submittedName>
        <fullName evidence="1">Uncharacterized protein</fullName>
    </submittedName>
</protein>
<proteinExistence type="predicted"/>
<reference evidence="1" key="1">
    <citation type="submission" date="2021-11" db="EMBL/GenBank/DDBJ databases">
        <title>Description of novel Chryseobacterium species.</title>
        <authorList>
            <person name="Saticioglu I.B."/>
            <person name="Ay H."/>
            <person name="Altun S."/>
            <person name="Duman M."/>
        </authorList>
    </citation>
    <scope>NUCLEOTIDE SEQUENCE</scope>
    <source>
        <strain evidence="1">C-17</strain>
    </source>
</reference>
<organism evidence="1 2">
    <name type="scientific">Chryseobacterium turcicum</name>
    <dbReference type="NCBI Taxonomy" id="2898076"/>
    <lineage>
        <taxon>Bacteria</taxon>
        <taxon>Pseudomonadati</taxon>
        <taxon>Bacteroidota</taxon>
        <taxon>Flavobacteriia</taxon>
        <taxon>Flavobacteriales</taxon>
        <taxon>Weeksellaceae</taxon>
        <taxon>Chryseobacterium group</taxon>
        <taxon>Chryseobacterium</taxon>
    </lineage>
</organism>